<reference evidence="1" key="1">
    <citation type="submission" date="2019-10" db="EMBL/GenBank/DDBJ databases">
        <authorList>
            <consortium name="DOE Joint Genome Institute"/>
            <person name="Kuo A."/>
            <person name="Miyauchi S."/>
            <person name="Kiss E."/>
            <person name="Drula E."/>
            <person name="Kohler A."/>
            <person name="Sanchez-Garcia M."/>
            <person name="Andreopoulos B."/>
            <person name="Barry K.W."/>
            <person name="Bonito G."/>
            <person name="Buee M."/>
            <person name="Carver A."/>
            <person name="Chen C."/>
            <person name="Cichocki N."/>
            <person name="Clum A."/>
            <person name="Culley D."/>
            <person name="Crous P.W."/>
            <person name="Fauchery L."/>
            <person name="Girlanda M."/>
            <person name="Hayes R."/>
            <person name="Keri Z."/>
            <person name="Labutti K."/>
            <person name="Lipzen A."/>
            <person name="Lombard V."/>
            <person name="Magnuson J."/>
            <person name="Maillard F."/>
            <person name="Morin E."/>
            <person name="Murat C."/>
            <person name="Nolan M."/>
            <person name="Ohm R."/>
            <person name="Pangilinan J."/>
            <person name="Pereira M."/>
            <person name="Perotto S."/>
            <person name="Peter M."/>
            <person name="Riley R."/>
            <person name="Sitrit Y."/>
            <person name="Stielow B."/>
            <person name="Szollosi G."/>
            <person name="Zifcakova L."/>
            <person name="Stursova M."/>
            <person name="Spatafora J.W."/>
            <person name="Tedersoo L."/>
            <person name="Vaario L.-M."/>
            <person name="Yamada A."/>
            <person name="Yan M."/>
            <person name="Wang P."/>
            <person name="Xu J."/>
            <person name="Bruns T."/>
            <person name="Baldrian P."/>
            <person name="Vilgalys R."/>
            <person name="Henrissat B."/>
            <person name="Grigoriev I.V."/>
            <person name="Hibbett D."/>
            <person name="Nagy L.G."/>
            <person name="Martin F.M."/>
        </authorList>
    </citation>
    <scope>NUCLEOTIDE SEQUENCE</scope>
    <source>
        <strain evidence="1">P2</strain>
    </source>
</reference>
<dbReference type="Proteomes" id="UP000886501">
    <property type="component" value="Unassembled WGS sequence"/>
</dbReference>
<reference evidence="1" key="2">
    <citation type="journal article" date="2020" name="Nat. Commun.">
        <title>Large-scale genome sequencing of mycorrhizal fungi provides insights into the early evolution of symbiotic traits.</title>
        <authorList>
            <person name="Miyauchi S."/>
            <person name="Kiss E."/>
            <person name="Kuo A."/>
            <person name="Drula E."/>
            <person name="Kohler A."/>
            <person name="Sanchez-Garcia M."/>
            <person name="Morin E."/>
            <person name="Andreopoulos B."/>
            <person name="Barry K.W."/>
            <person name="Bonito G."/>
            <person name="Buee M."/>
            <person name="Carver A."/>
            <person name="Chen C."/>
            <person name="Cichocki N."/>
            <person name="Clum A."/>
            <person name="Culley D."/>
            <person name="Crous P.W."/>
            <person name="Fauchery L."/>
            <person name="Girlanda M."/>
            <person name="Hayes R.D."/>
            <person name="Keri Z."/>
            <person name="LaButti K."/>
            <person name="Lipzen A."/>
            <person name="Lombard V."/>
            <person name="Magnuson J."/>
            <person name="Maillard F."/>
            <person name="Murat C."/>
            <person name="Nolan M."/>
            <person name="Ohm R.A."/>
            <person name="Pangilinan J."/>
            <person name="Pereira M.F."/>
            <person name="Perotto S."/>
            <person name="Peter M."/>
            <person name="Pfister S."/>
            <person name="Riley R."/>
            <person name="Sitrit Y."/>
            <person name="Stielow J.B."/>
            <person name="Szollosi G."/>
            <person name="Zifcakova L."/>
            <person name="Stursova M."/>
            <person name="Spatafora J.W."/>
            <person name="Tedersoo L."/>
            <person name="Vaario L.M."/>
            <person name="Yamada A."/>
            <person name="Yan M."/>
            <person name="Wang P."/>
            <person name="Xu J."/>
            <person name="Bruns T."/>
            <person name="Baldrian P."/>
            <person name="Vilgalys R."/>
            <person name="Dunand C."/>
            <person name="Henrissat B."/>
            <person name="Grigoriev I.V."/>
            <person name="Hibbett D."/>
            <person name="Nagy L.G."/>
            <person name="Martin F.M."/>
        </authorList>
    </citation>
    <scope>NUCLEOTIDE SEQUENCE</scope>
    <source>
        <strain evidence="1">P2</strain>
    </source>
</reference>
<gene>
    <name evidence="1" type="ORF">BDM02DRAFT_2327599</name>
</gene>
<name>A0ACB6YXZ7_THEGA</name>
<comment type="caution">
    <text evidence="1">The sequence shown here is derived from an EMBL/GenBank/DDBJ whole genome shotgun (WGS) entry which is preliminary data.</text>
</comment>
<organism evidence="1 2">
    <name type="scientific">Thelephora ganbajun</name>
    <name type="common">Ganba fungus</name>
    <dbReference type="NCBI Taxonomy" id="370292"/>
    <lineage>
        <taxon>Eukaryota</taxon>
        <taxon>Fungi</taxon>
        <taxon>Dikarya</taxon>
        <taxon>Basidiomycota</taxon>
        <taxon>Agaricomycotina</taxon>
        <taxon>Agaricomycetes</taxon>
        <taxon>Thelephorales</taxon>
        <taxon>Thelephoraceae</taxon>
        <taxon>Thelephora</taxon>
    </lineage>
</organism>
<keyword evidence="2" id="KW-1185">Reference proteome</keyword>
<proteinExistence type="predicted"/>
<evidence type="ECO:0000313" key="1">
    <source>
        <dbReference type="EMBL" id="KAF9642335.1"/>
    </source>
</evidence>
<accession>A0ACB6YXZ7</accession>
<dbReference type="EMBL" id="MU118524">
    <property type="protein sequence ID" value="KAF9642335.1"/>
    <property type="molecule type" value="Genomic_DNA"/>
</dbReference>
<evidence type="ECO:0000313" key="2">
    <source>
        <dbReference type="Proteomes" id="UP000886501"/>
    </source>
</evidence>
<sequence length="214" mass="23428">MDPLSGNKRKKPPKHSPDRNSLRTSTDVAAGPLRSREELDIGLRVDDERSNKRPRIIFQDDSGEDKELPAPEISTSGVSVGGAEHRNDPTREDPTDTGEGEGGGKLADASKVPEGDYKNTAVRAATILSDVPKDAADESGPLGSLKAVLRTIATVYANHQETVAIGKIEYLLSRVVALEEHFYSRPDDVEEQRHRDKLIRYVIIPLSDSMLSSF</sequence>
<protein>
    <submittedName>
        <fullName evidence="1">Uncharacterized protein</fullName>
    </submittedName>
</protein>